<evidence type="ECO:0000313" key="1">
    <source>
        <dbReference type="EMBL" id="KAF2894106.1"/>
    </source>
</evidence>
<reference evidence="1" key="1">
    <citation type="submission" date="2019-08" db="EMBL/GenBank/DDBJ databases">
        <title>The genome of the North American firefly Photinus pyralis.</title>
        <authorList>
            <consortium name="Photinus pyralis genome working group"/>
            <person name="Fallon T.R."/>
            <person name="Sander Lower S.E."/>
            <person name="Weng J.-K."/>
        </authorList>
    </citation>
    <scope>NUCLEOTIDE SEQUENCE</scope>
    <source>
        <strain evidence="1">TRF0915ILg1</strain>
        <tissue evidence="1">Whole body</tissue>
    </source>
</reference>
<evidence type="ECO:0000313" key="2">
    <source>
        <dbReference type="Proteomes" id="UP000801492"/>
    </source>
</evidence>
<dbReference type="AlphaFoldDB" id="A0A8K0GCN4"/>
<gene>
    <name evidence="1" type="ORF">ILUMI_12068</name>
</gene>
<name>A0A8K0GCN4_IGNLU</name>
<dbReference type="EMBL" id="VTPC01007347">
    <property type="protein sequence ID" value="KAF2894106.1"/>
    <property type="molecule type" value="Genomic_DNA"/>
</dbReference>
<keyword evidence="2" id="KW-1185">Reference proteome</keyword>
<dbReference type="Proteomes" id="UP000801492">
    <property type="component" value="Unassembled WGS sequence"/>
</dbReference>
<accession>A0A8K0GCN4</accession>
<comment type="caution">
    <text evidence="1">The sequence shown here is derived from an EMBL/GenBank/DDBJ whole genome shotgun (WGS) entry which is preliminary data.</text>
</comment>
<organism evidence="1 2">
    <name type="scientific">Ignelater luminosus</name>
    <name type="common">Cucubano</name>
    <name type="synonym">Pyrophorus luminosus</name>
    <dbReference type="NCBI Taxonomy" id="2038154"/>
    <lineage>
        <taxon>Eukaryota</taxon>
        <taxon>Metazoa</taxon>
        <taxon>Ecdysozoa</taxon>
        <taxon>Arthropoda</taxon>
        <taxon>Hexapoda</taxon>
        <taxon>Insecta</taxon>
        <taxon>Pterygota</taxon>
        <taxon>Neoptera</taxon>
        <taxon>Endopterygota</taxon>
        <taxon>Coleoptera</taxon>
        <taxon>Polyphaga</taxon>
        <taxon>Elateriformia</taxon>
        <taxon>Elateroidea</taxon>
        <taxon>Elateridae</taxon>
        <taxon>Agrypninae</taxon>
        <taxon>Pyrophorini</taxon>
        <taxon>Ignelater</taxon>
    </lineage>
</organism>
<sequence length="55" mass="5947">TMNLGSQLIHSILKLSETWVTDSFDPEAGSVSKTKESWICDSSEDSGAVVPEEGF</sequence>
<feature type="non-terminal residue" evidence="1">
    <location>
        <position position="1"/>
    </location>
</feature>
<protein>
    <submittedName>
        <fullName evidence="1">Uncharacterized protein</fullName>
    </submittedName>
</protein>
<proteinExistence type="predicted"/>